<evidence type="ECO:0000256" key="1">
    <source>
        <dbReference type="SAM" id="SignalP"/>
    </source>
</evidence>
<organism evidence="2 3">
    <name type="scientific">Symmachiella macrocystis</name>
    <dbReference type="NCBI Taxonomy" id="2527985"/>
    <lineage>
        <taxon>Bacteria</taxon>
        <taxon>Pseudomonadati</taxon>
        <taxon>Planctomycetota</taxon>
        <taxon>Planctomycetia</taxon>
        <taxon>Planctomycetales</taxon>
        <taxon>Planctomycetaceae</taxon>
        <taxon>Symmachiella</taxon>
    </lineage>
</organism>
<feature type="signal peptide" evidence="1">
    <location>
        <begin position="1"/>
        <end position="25"/>
    </location>
</feature>
<keyword evidence="3" id="KW-1185">Reference proteome</keyword>
<dbReference type="RefSeq" id="WP_146370324.1">
    <property type="nucleotide sequence ID" value="NZ_SJPP01000001.1"/>
</dbReference>
<reference evidence="2 3" key="1">
    <citation type="submission" date="2019-02" db="EMBL/GenBank/DDBJ databases">
        <title>Deep-cultivation of Planctomycetes and their phenomic and genomic characterization uncovers novel biology.</title>
        <authorList>
            <person name="Wiegand S."/>
            <person name="Jogler M."/>
            <person name="Boedeker C."/>
            <person name="Pinto D."/>
            <person name="Vollmers J."/>
            <person name="Rivas-Marin E."/>
            <person name="Kohn T."/>
            <person name="Peeters S.H."/>
            <person name="Heuer A."/>
            <person name="Rast P."/>
            <person name="Oberbeckmann S."/>
            <person name="Bunk B."/>
            <person name="Jeske O."/>
            <person name="Meyerdierks A."/>
            <person name="Storesund J.E."/>
            <person name="Kallscheuer N."/>
            <person name="Luecker S."/>
            <person name="Lage O.M."/>
            <person name="Pohl T."/>
            <person name="Merkel B.J."/>
            <person name="Hornburger P."/>
            <person name="Mueller R.-W."/>
            <person name="Bruemmer F."/>
            <person name="Labrenz M."/>
            <person name="Spormann A.M."/>
            <person name="Op Den Camp H."/>
            <person name="Overmann J."/>
            <person name="Amann R."/>
            <person name="Jetten M.S.M."/>
            <person name="Mascher T."/>
            <person name="Medema M.H."/>
            <person name="Devos D.P."/>
            <person name="Kaster A.-K."/>
            <person name="Ovreas L."/>
            <person name="Rohde M."/>
            <person name="Galperin M.Y."/>
            <person name="Jogler C."/>
        </authorList>
    </citation>
    <scope>NUCLEOTIDE SEQUENCE [LARGE SCALE GENOMIC DNA]</scope>
    <source>
        <strain evidence="2 3">CA54</strain>
    </source>
</reference>
<dbReference type="OrthoDB" id="263937at2"/>
<evidence type="ECO:0008006" key="4">
    <source>
        <dbReference type="Google" id="ProtNLM"/>
    </source>
</evidence>
<name>A0A5C6BL69_9PLAN</name>
<gene>
    <name evidence="2" type="ORF">CA54_17390</name>
</gene>
<dbReference type="AlphaFoldDB" id="A0A5C6BL69"/>
<proteinExistence type="predicted"/>
<evidence type="ECO:0000313" key="3">
    <source>
        <dbReference type="Proteomes" id="UP000320735"/>
    </source>
</evidence>
<accession>A0A5C6BL69</accession>
<keyword evidence="1" id="KW-0732">Signal</keyword>
<dbReference type="Proteomes" id="UP000320735">
    <property type="component" value="Unassembled WGS sequence"/>
</dbReference>
<sequence length="352" mass="38896" precursor="true">MRYPMRAILLAVCFCLGFGSPAARGEEAAAKKNTADEKKATVTEVAARNDAQQKAKAAVAKQAAAQQAAAAAKRAAVVKKLKAAAKKPRPKRPAAADAVAADVIFLQNGRAMRADQVRTQLRNLYKVELAYANRICDMSPQQREQVAVAAVESIDVFIEKLSKKKNRRARGGGLINGQATLSVDQRATVQAEIKKLVDTNLRPEQAAQYLDELTKREERFQQATVQFFVARIDEKLRLTEEQRTKLQKALEDNWRDQYGQTVEVLMSNPMYVPQVSSGSLMAILDDYQKDVWRTLQRIGPQHAGIFGRGRVNEIVDDFELPEAKNPKNQEKAKRLGGGGDVLIEGGVNVLIE</sequence>
<feature type="chain" id="PRO_5022666122" description="PpiC domain-containing protein" evidence="1">
    <location>
        <begin position="26"/>
        <end position="352"/>
    </location>
</feature>
<comment type="caution">
    <text evidence="2">The sequence shown here is derived from an EMBL/GenBank/DDBJ whole genome shotgun (WGS) entry which is preliminary data.</text>
</comment>
<evidence type="ECO:0000313" key="2">
    <source>
        <dbReference type="EMBL" id="TWU12913.1"/>
    </source>
</evidence>
<dbReference type="EMBL" id="SJPP01000001">
    <property type="protein sequence ID" value="TWU12913.1"/>
    <property type="molecule type" value="Genomic_DNA"/>
</dbReference>
<protein>
    <recommendedName>
        <fullName evidence="4">PpiC domain-containing protein</fullName>
    </recommendedName>
</protein>